<proteinExistence type="predicted"/>
<feature type="domain" description="O-antigen ligase-related" evidence="6">
    <location>
        <begin position="214"/>
        <end position="342"/>
    </location>
</feature>
<feature type="transmembrane region" description="Helical" evidence="5">
    <location>
        <begin position="230"/>
        <end position="245"/>
    </location>
</feature>
<dbReference type="AlphaFoldDB" id="A0AAN2L6E8"/>
<feature type="transmembrane region" description="Helical" evidence="5">
    <location>
        <begin position="77"/>
        <end position="94"/>
    </location>
</feature>
<dbReference type="GO" id="GO:0016020">
    <property type="term" value="C:membrane"/>
    <property type="evidence" value="ECO:0007669"/>
    <property type="project" value="UniProtKB-SubCell"/>
</dbReference>
<evidence type="ECO:0000313" key="8">
    <source>
        <dbReference type="Proteomes" id="UP000326595"/>
    </source>
</evidence>
<dbReference type="InterPro" id="IPR007016">
    <property type="entry name" value="O-antigen_ligase-rel_domated"/>
</dbReference>
<evidence type="ECO:0000256" key="3">
    <source>
        <dbReference type="ARBA" id="ARBA00022989"/>
    </source>
</evidence>
<dbReference type="InterPro" id="IPR051533">
    <property type="entry name" value="WaaL-like"/>
</dbReference>
<dbReference type="EMBL" id="OZ024668">
    <property type="protein sequence ID" value="CAK9888118.1"/>
    <property type="molecule type" value="Genomic_DNA"/>
</dbReference>
<dbReference type="Proteomes" id="UP000326595">
    <property type="component" value="Chromosome"/>
</dbReference>
<organism evidence="7 8">
    <name type="scientific">Pseudomonas fluorescens</name>
    <dbReference type="NCBI Taxonomy" id="294"/>
    <lineage>
        <taxon>Bacteria</taxon>
        <taxon>Pseudomonadati</taxon>
        <taxon>Pseudomonadota</taxon>
        <taxon>Gammaproteobacteria</taxon>
        <taxon>Pseudomonadales</taxon>
        <taxon>Pseudomonadaceae</taxon>
        <taxon>Pseudomonas</taxon>
    </lineage>
</organism>
<dbReference type="RefSeq" id="WP_038994056.1">
    <property type="nucleotide sequence ID" value="NZ_OZ024668.1"/>
</dbReference>
<keyword evidence="2 5" id="KW-0812">Transmembrane</keyword>
<name>A0AAN2L6E8_PSEFL</name>
<feature type="transmembrane region" description="Helical" evidence="5">
    <location>
        <begin position="361"/>
        <end position="378"/>
    </location>
</feature>
<dbReference type="PANTHER" id="PTHR37422:SF13">
    <property type="entry name" value="LIPOPOLYSACCHARIDE BIOSYNTHESIS PROTEIN PA4999-RELATED"/>
    <property type="match status" value="1"/>
</dbReference>
<protein>
    <recommendedName>
        <fullName evidence="6">O-antigen ligase-related domain-containing protein</fullName>
    </recommendedName>
</protein>
<evidence type="ECO:0000259" key="6">
    <source>
        <dbReference type="Pfam" id="PF04932"/>
    </source>
</evidence>
<accession>A0AAN2L6E8</accession>
<evidence type="ECO:0000256" key="2">
    <source>
        <dbReference type="ARBA" id="ARBA00022692"/>
    </source>
</evidence>
<feature type="transmembrane region" description="Helical" evidence="5">
    <location>
        <begin position="331"/>
        <end position="349"/>
    </location>
</feature>
<reference evidence="7 8" key="1">
    <citation type="submission" date="2024-03" db="EMBL/GenBank/DDBJ databases">
        <authorList>
            <person name="Alaster D. Moffat"/>
            <person name="Govind Chandra"/>
            <person name="Andrew W. Truman"/>
        </authorList>
    </citation>
    <scope>NUCLEOTIDE SEQUENCE [LARGE SCALE GENOMIC DNA]</scope>
    <source>
        <strain evidence="7">PS652</strain>
    </source>
</reference>
<dbReference type="PANTHER" id="PTHR37422">
    <property type="entry name" value="TEICHURONIC ACID BIOSYNTHESIS PROTEIN TUAE"/>
    <property type="match status" value="1"/>
</dbReference>
<keyword evidence="3 5" id="KW-1133">Transmembrane helix</keyword>
<feature type="transmembrane region" description="Helical" evidence="5">
    <location>
        <begin position="174"/>
        <end position="196"/>
    </location>
</feature>
<keyword evidence="4 5" id="KW-0472">Membrane</keyword>
<feature type="transmembrane region" description="Helical" evidence="5">
    <location>
        <begin position="49"/>
        <end position="70"/>
    </location>
</feature>
<comment type="subcellular location">
    <subcellularLocation>
        <location evidence="1">Membrane</location>
        <topology evidence="1">Multi-pass membrane protein</topology>
    </subcellularLocation>
</comment>
<evidence type="ECO:0000256" key="5">
    <source>
        <dbReference type="SAM" id="Phobius"/>
    </source>
</evidence>
<feature type="transmembrane region" description="Helical" evidence="5">
    <location>
        <begin position="252"/>
        <end position="274"/>
    </location>
</feature>
<evidence type="ECO:0000256" key="4">
    <source>
        <dbReference type="ARBA" id="ARBA00023136"/>
    </source>
</evidence>
<gene>
    <name evidence="7" type="ORF">PS652_00927</name>
</gene>
<feature type="transmembrane region" description="Helical" evidence="5">
    <location>
        <begin position="100"/>
        <end position="121"/>
    </location>
</feature>
<feature type="transmembrane region" description="Helical" evidence="5">
    <location>
        <begin position="133"/>
        <end position="154"/>
    </location>
</feature>
<sequence length="421" mass="47524">MKGMMLWWNKGSERLRWPRLLVWMLAIGLFIQISGKVWIESGSARNAQVYIWLLLPALIFLAHGLCVRGIKFPAWQYLPWVAFLFWVGLSTIWAEGAETGAFSLAKRGLLIALYLLAIYWLMLQNQVFLRRALLAGIFMVAMGALASLIYQFGILDRPLAYRAYRIDRLGIGNFANYGWPVAAGIFHGALAVWALGLALEQRAKLRQVLLWLGIFIILTLYVLLTYTRGAWFALVGASILVVVLQKSKLGWFLLLVGFVLVLLLVVSFSSELLVELEQRQLSGRGPIWEYYFDVMSGHWIFGQGLGTPFEFRWSNGVTVSPHAHSLYLQQVYDSGIVSLLLLGGGVFSVFRKAWILRNNVWVRLALPALVFALIALLTDVERIFTRPGDYWTLFWLPVGILLAAQSRSEGESGSSQQTPTY</sequence>
<evidence type="ECO:0000313" key="7">
    <source>
        <dbReference type="EMBL" id="CAK9888118.1"/>
    </source>
</evidence>
<feature type="transmembrane region" description="Helical" evidence="5">
    <location>
        <begin position="208"/>
        <end position="224"/>
    </location>
</feature>
<dbReference type="Pfam" id="PF04932">
    <property type="entry name" value="Wzy_C"/>
    <property type="match status" value="1"/>
</dbReference>
<evidence type="ECO:0000256" key="1">
    <source>
        <dbReference type="ARBA" id="ARBA00004141"/>
    </source>
</evidence>